<evidence type="ECO:0000313" key="1">
    <source>
        <dbReference type="EMBL" id="OMJ80186.1"/>
    </source>
</evidence>
<reference evidence="1 2" key="1">
    <citation type="submission" date="2016-11" db="EMBL/GenBank/DDBJ databases">
        <title>The macronuclear genome of Stentor coeruleus: a giant cell with tiny introns.</title>
        <authorList>
            <person name="Slabodnick M."/>
            <person name="Ruby J.G."/>
            <person name="Reiff S.B."/>
            <person name="Swart E.C."/>
            <person name="Gosai S."/>
            <person name="Prabakaran S."/>
            <person name="Witkowska E."/>
            <person name="Larue G.E."/>
            <person name="Fisher S."/>
            <person name="Freeman R.M."/>
            <person name="Gunawardena J."/>
            <person name="Chu W."/>
            <person name="Stover N.A."/>
            <person name="Gregory B.D."/>
            <person name="Nowacki M."/>
            <person name="Derisi J."/>
            <person name="Roy S.W."/>
            <person name="Marshall W.F."/>
            <person name="Sood P."/>
        </authorList>
    </citation>
    <scope>NUCLEOTIDE SEQUENCE [LARGE SCALE GENOMIC DNA]</scope>
    <source>
        <strain evidence="1">WM001</strain>
    </source>
</reference>
<evidence type="ECO:0000313" key="2">
    <source>
        <dbReference type="Proteomes" id="UP000187209"/>
    </source>
</evidence>
<accession>A0A1R2BTV5</accession>
<dbReference type="AlphaFoldDB" id="A0A1R2BTV5"/>
<dbReference type="EMBL" id="MPUH01000435">
    <property type="protein sequence ID" value="OMJ80186.1"/>
    <property type="molecule type" value="Genomic_DNA"/>
</dbReference>
<keyword evidence="2" id="KW-1185">Reference proteome</keyword>
<organism evidence="1 2">
    <name type="scientific">Stentor coeruleus</name>
    <dbReference type="NCBI Taxonomy" id="5963"/>
    <lineage>
        <taxon>Eukaryota</taxon>
        <taxon>Sar</taxon>
        <taxon>Alveolata</taxon>
        <taxon>Ciliophora</taxon>
        <taxon>Postciliodesmatophora</taxon>
        <taxon>Heterotrichea</taxon>
        <taxon>Heterotrichida</taxon>
        <taxon>Stentoridae</taxon>
        <taxon>Stentor</taxon>
    </lineage>
</organism>
<name>A0A1R2BTV5_9CILI</name>
<sequence>MDTQGLTNKSRKVLQKKYIDIAYMPETTIFTQRDQGLKCKSPGSMIKKMLFSERIEHKKKYEDLNSHKMNLRLPLIQSPKSSFCLVKAKIFDIDDFGDSRSSLEMYRETLKPKDFSEGNICRQDKFRINPESTQRKGFQGYKYSKLNSNRKVIKTRYIKN</sequence>
<protein>
    <submittedName>
        <fullName evidence="1">Uncharacterized protein</fullName>
    </submittedName>
</protein>
<gene>
    <name evidence="1" type="ORF">SteCoe_19639</name>
</gene>
<dbReference type="Proteomes" id="UP000187209">
    <property type="component" value="Unassembled WGS sequence"/>
</dbReference>
<comment type="caution">
    <text evidence="1">The sequence shown here is derived from an EMBL/GenBank/DDBJ whole genome shotgun (WGS) entry which is preliminary data.</text>
</comment>
<proteinExistence type="predicted"/>